<evidence type="ECO:0000259" key="1">
    <source>
        <dbReference type="Pfam" id="PF16363"/>
    </source>
</evidence>
<dbReference type="SUPFAM" id="SSF51735">
    <property type="entry name" value="NAD(P)-binding Rossmann-fold domains"/>
    <property type="match status" value="1"/>
</dbReference>
<protein>
    <submittedName>
        <fullName evidence="2">NAD-dependent epimerase/dehydratase family protein</fullName>
    </submittedName>
</protein>
<dbReference type="EMBL" id="JABAGL010000002">
    <property type="protein sequence ID" value="NME84887.1"/>
    <property type="molecule type" value="Genomic_DNA"/>
</dbReference>
<dbReference type="AlphaFoldDB" id="A0A7X9XH10"/>
<evidence type="ECO:0000313" key="2">
    <source>
        <dbReference type="EMBL" id="NME84887.1"/>
    </source>
</evidence>
<evidence type="ECO:0000313" key="3">
    <source>
        <dbReference type="Proteomes" id="UP000520291"/>
    </source>
</evidence>
<feature type="domain" description="NAD(P)-binding" evidence="1">
    <location>
        <begin position="5"/>
        <end position="310"/>
    </location>
</feature>
<proteinExistence type="predicted"/>
<dbReference type="InterPro" id="IPR036291">
    <property type="entry name" value="NAD(P)-bd_dom_sf"/>
</dbReference>
<dbReference type="InterPro" id="IPR016040">
    <property type="entry name" value="NAD(P)-bd_dom"/>
</dbReference>
<dbReference type="Proteomes" id="UP000520291">
    <property type="component" value="Unassembled WGS sequence"/>
</dbReference>
<reference evidence="2 3" key="1">
    <citation type="submission" date="2020-04" db="EMBL/GenBank/DDBJ databases">
        <authorList>
            <person name="Hitch T.C.A."/>
            <person name="Wylensek D."/>
            <person name="Clavel T."/>
        </authorList>
    </citation>
    <scope>NUCLEOTIDE SEQUENCE [LARGE SCALE GENOMIC DNA]</scope>
    <source>
        <strain evidence="2 3">WCA3-601-WT-5E</strain>
    </source>
</reference>
<dbReference type="Gene3D" id="3.90.25.10">
    <property type="entry name" value="UDP-galactose 4-epimerase, domain 1"/>
    <property type="match status" value="1"/>
</dbReference>
<organism evidence="2 3">
    <name type="scientific">Bacteroides eggerthii</name>
    <dbReference type="NCBI Taxonomy" id="28111"/>
    <lineage>
        <taxon>Bacteria</taxon>
        <taxon>Pseudomonadati</taxon>
        <taxon>Bacteroidota</taxon>
        <taxon>Bacteroidia</taxon>
        <taxon>Bacteroidales</taxon>
        <taxon>Bacteroidaceae</taxon>
        <taxon>Bacteroides</taxon>
    </lineage>
</organism>
<comment type="caution">
    <text evidence="2">The sequence shown here is derived from an EMBL/GenBank/DDBJ whole genome shotgun (WGS) entry which is preliminary data.</text>
</comment>
<sequence length="320" mass="36589">MEKILITGLSGFVAKHFLDYLENSHIRIQVLGLDIQPISIVSDFKYIDFSYACVDLLQEEDIERILFQFQPEYILHLASYSSVAFSWKNPILSFQNNVNIFLNLLEVIRKYSLGTRILSIGSSEEYGNINTSDIPLKETSRLDPLSPYAVARVSQEMLSRLYANSYNQDIVMTRSFNHIGPGQSDVFVVSSFVRRALEAKLAGEQNIKLTVGNIDIIRDFLDVRDVVEAYYKLLHYGKKGEVYNVCSGRAVCLSEVLAIIADLLEVQITPIVDKNFIRPNDNMLIVGDSSKLREDTDWYPKYSLKESINDIIQYWKSKID</sequence>
<dbReference type="PANTHER" id="PTHR43000">
    <property type="entry name" value="DTDP-D-GLUCOSE 4,6-DEHYDRATASE-RELATED"/>
    <property type="match status" value="1"/>
</dbReference>
<gene>
    <name evidence="2" type="ORF">HF841_02425</name>
</gene>
<name>A0A7X9XH10_9BACE</name>
<dbReference type="Pfam" id="PF16363">
    <property type="entry name" value="GDP_Man_Dehyd"/>
    <property type="match status" value="1"/>
</dbReference>
<dbReference type="Gene3D" id="3.40.50.720">
    <property type="entry name" value="NAD(P)-binding Rossmann-like Domain"/>
    <property type="match status" value="1"/>
</dbReference>
<accession>A0A7X9XH10</accession>
<dbReference type="RefSeq" id="WP_168947100.1">
    <property type="nucleotide sequence ID" value="NZ_JABAGL010000002.1"/>
</dbReference>